<gene>
    <name evidence="8" type="primary">hisS</name>
    <name evidence="11" type="ORF">A3D68_00525</name>
</gene>
<dbReference type="EC" id="6.1.1.21" evidence="8"/>
<protein>
    <recommendedName>
        <fullName evidence="8">Histidine--tRNA ligase</fullName>
        <ecNumber evidence="8">6.1.1.21</ecNumber>
    </recommendedName>
    <alternativeName>
        <fullName evidence="8">Histidyl-tRNA synthetase</fullName>
        <shortName evidence="8">HisRS</shortName>
    </alternativeName>
</protein>
<keyword evidence="8" id="KW-0963">Cytoplasm</keyword>
<feature type="binding site" evidence="9">
    <location>
        <begin position="258"/>
        <end position="259"/>
    </location>
    <ligand>
        <name>L-histidine</name>
        <dbReference type="ChEBI" id="CHEBI:57595"/>
    </ligand>
</feature>
<evidence type="ECO:0000256" key="9">
    <source>
        <dbReference type="PIRSR" id="PIRSR001549-1"/>
    </source>
</evidence>
<dbReference type="GO" id="GO:0006427">
    <property type="term" value="P:histidyl-tRNA aminoacylation"/>
    <property type="evidence" value="ECO:0007669"/>
    <property type="project" value="UniProtKB-UniRule"/>
</dbReference>
<keyword evidence="3 8" id="KW-0547">Nucleotide-binding</keyword>
<dbReference type="InterPro" id="IPR033656">
    <property type="entry name" value="HisRS_anticodon"/>
</dbReference>
<dbReference type="SUPFAM" id="SSF52954">
    <property type="entry name" value="Class II aaRS ABD-related"/>
    <property type="match status" value="1"/>
</dbReference>
<feature type="binding site" evidence="9">
    <location>
        <begin position="87"/>
        <end position="89"/>
    </location>
    <ligand>
        <name>L-histidine</name>
        <dbReference type="ChEBI" id="CHEBI:57595"/>
    </ligand>
</feature>
<dbReference type="PIRSF" id="PIRSF001549">
    <property type="entry name" value="His-tRNA_synth"/>
    <property type="match status" value="1"/>
</dbReference>
<evidence type="ECO:0000256" key="8">
    <source>
        <dbReference type="HAMAP-Rule" id="MF_00127"/>
    </source>
</evidence>
<accession>A0A1F4XNS4</accession>
<evidence type="ECO:0000313" key="12">
    <source>
        <dbReference type="Proteomes" id="UP000177564"/>
    </source>
</evidence>
<keyword evidence="6 8" id="KW-0030">Aminoacyl-tRNA synthetase</keyword>
<feature type="binding site" evidence="9">
    <location>
        <position position="254"/>
    </location>
    <ligand>
        <name>L-histidine</name>
        <dbReference type="ChEBI" id="CHEBI:57595"/>
    </ligand>
</feature>
<dbReference type="InterPro" id="IPR004154">
    <property type="entry name" value="Anticodon-bd"/>
</dbReference>
<dbReference type="InterPro" id="IPR036621">
    <property type="entry name" value="Anticodon-bd_dom_sf"/>
</dbReference>
<dbReference type="NCBIfam" id="TIGR00442">
    <property type="entry name" value="hisS"/>
    <property type="match status" value="1"/>
</dbReference>
<comment type="catalytic activity">
    <reaction evidence="7 8">
        <text>tRNA(His) + L-histidine + ATP = L-histidyl-tRNA(His) + AMP + diphosphate + H(+)</text>
        <dbReference type="Rhea" id="RHEA:17313"/>
        <dbReference type="Rhea" id="RHEA-COMP:9665"/>
        <dbReference type="Rhea" id="RHEA-COMP:9689"/>
        <dbReference type="ChEBI" id="CHEBI:15378"/>
        <dbReference type="ChEBI" id="CHEBI:30616"/>
        <dbReference type="ChEBI" id="CHEBI:33019"/>
        <dbReference type="ChEBI" id="CHEBI:57595"/>
        <dbReference type="ChEBI" id="CHEBI:78442"/>
        <dbReference type="ChEBI" id="CHEBI:78527"/>
        <dbReference type="ChEBI" id="CHEBI:456215"/>
        <dbReference type="EC" id="6.1.1.21"/>
    </reaction>
</comment>
<dbReference type="CDD" id="cd00859">
    <property type="entry name" value="HisRS_anticodon"/>
    <property type="match status" value="1"/>
</dbReference>
<evidence type="ECO:0000256" key="7">
    <source>
        <dbReference type="ARBA" id="ARBA00047639"/>
    </source>
</evidence>
<dbReference type="CDD" id="cd00773">
    <property type="entry name" value="HisRS-like_core"/>
    <property type="match status" value="1"/>
</dbReference>
<dbReference type="Proteomes" id="UP000177564">
    <property type="component" value="Unassembled WGS sequence"/>
</dbReference>
<evidence type="ECO:0000256" key="6">
    <source>
        <dbReference type="ARBA" id="ARBA00023146"/>
    </source>
</evidence>
<dbReference type="AlphaFoldDB" id="A0A1F4XNS4"/>
<dbReference type="EMBL" id="MEWU01000023">
    <property type="protein sequence ID" value="OGC83339.1"/>
    <property type="molecule type" value="Genomic_DNA"/>
</dbReference>
<evidence type="ECO:0000259" key="10">
    <source>
        <dbReference type="PROSITE" id="PS50862"/>
    </source>
</evidence>
<comment type="caution">
    <text evidence="11">The sequence shown here is derived from an EMBL/GenBank/DDBJ whole genome shotgun (WGS) entry which is preliminary data.</text>
</comment>
<keyword evidence="4 8" id="KW-0067">ATP-binding</keyword>
<evidence type="ECO:0000256" key="2">
    <source>
        <dbReference type="ARBA" id="ARBA00022598"/>
    </source>
</evidence>
<comment type="subunit">
    <text evidence="8">Homodimer.</text>
</comment>
<feature type="binding site" evidence="9">
    <location>
        <position position="131"/>
    </location>
    <ligand>
        <name>L-histidine</name>
        <dbReference type="ChEBI" id="CHEBI:57595"/>
    </ligand>
</feature>
<dbReference type="STRING" id="1797240.A3D68_00525"/>
<dbReference type="GO" id="GO:0005524">
    <property type="term" value="F:ATP binding"/>
    <property type="evidence" value="ECO:0007669"/>
    <property type="project" value="UniProtKB-UniRule"/>
</dbReference>
<feature type="binding site" evidence="9">
    <location>
        <position position="117"/>
    </location>
    <ligand>
        <name>L-histidine</name>
        <dbReference type="ChEBI" id="CHEBI:57595"/>
    </ligand>
</feature>
<dbReference type="Pfam" id="PF13393">
    <property type="entry name" value="tRNA-synt_His"/>
    <property type="match status" value="1"/>
</dbReference>
<dbReference type="InterPro" id="IPR045864">
    <property type="entry name" value="aa-tRNA-synth_II/BPL/LPL"/>
</dbReference>
<evidence type="ECO:0000256" key="1">
    <source>
        <dbReference type="ARBA" id="ARBA00008226"/>
    </source>
</evidence>
<evidence type="ECO:0000256" key="5">
    <source>
        <dbReference type="ARBA" id="ARBA00022917"/>
    </source>
</evidence>
<comment type="similarity">
    <text evidence="1 8">Belongs to the class-II aminoacyl-tRNA synthetase family.</text>
</comment>
<dbReference type="InterPro" id="IPR041715">
    <property type="entry name" value="HisRS-like_core"/>
</dbReference>
<evidence type="ECO:0000256" key="3">
    <source>
        <dbReference type="ARBA" id="ARBA00022741"/>
    </source>
</evidence>
<dbReference type="InterPro" id="IPR004516">
    <property type="entry name" value="HisRS/HisZ"/>
</dbReference>
<dbReference type="InterPro" id="IPR006195">
    <property type="entry name" value="aa-tRNA-synth_II"/>
</dbReference>
<dbReference type="Pfam" id="PF03129">
    <property type="entry name" value="HGTP_anticodon"/>
    <property type="match status" value="1"/>
</dbReference>
<dbReference type="PANTHER" id="PTHR43707:SF1">
    <property type="entry name" value="HISTIDINE--TRNA LIGASE, MITOCHONDRIAL-RELATED"/>
    <property type="match status" value="1"/>
</dbReference>
<dbReference type="Gene3D" id="3.30.930.10">
    <property type="entry name" value="Bira Bifunctional Protein, Domain 2"/>
    <property type="match status" value="2"/>
</dbReference>
<name>A0A1F4XNS4_9BACT</name>
<dbReference type="InterPro" id="IPR015807">
    <property type="entry name" value="His-tRNA-ligase"/>
</dbReference>
<dbReference type="GO" id="GO:0005737">
    <property type="term" value="C:cytoplasm"/>
    <property type="evidence" value="ECO:0007669"/>
    <property type="project" value="UniProtKB-SubCell"/>
</dbReference>
<feature type="binding site" evidence="9">
    <location>
        <position position="135"/>
    </location>
    <ligand>
        <name>L-histidine</name>
        <dbReference type="ChEBI" id="CHEBI:57595"/>
    </ligand>
</feature>
<reference evidence="11 12" key="1">
    <citation type="journal article" date="2016" name="Nat. Commun.">
        <title>Thousands of microbial genomes shed light on interconnected biogeochemical processes in an aquifer system.</title>
        <authorList>
            <person name="Anantharaman K."/>
            <person name="Brown C.T."/>
            <person name="Hug L.A."/>
            <person name="Sharon I."/>
            <person name="Castelle C.J."/>
            <person name="Probst A.J."/>
            <person name="Thomas B.C."/>
            <person name="Singh A."/>
            <person name="Wilkins M.J."/>
            <person name="Karaoz U."/>
            <person name="Brodie E.L."/>
            <person name="Williams K.H."/>
            <person name="Hubbard S.S."/>
            <person name="Banfield J.F."/>
        </authorList>
    </citation>
    <scope>NUCLEOTIDE SEQUENCE [LARGE SCALE GENOMIC DNA]</scope>
</reference>
<dbReference type="PANTHER" id="PTHR43707">
    <property type="entry name" value="HISTIDYL-TRNA SYNTHETASE"/>
    <property type="match status" value="1"/>
</dbReference>
<feature type="domain" description="Aminoacyl-transfer RNA synthetases class-II family profile" evidence="10">
    <location>
        <begin position="14"/>
        <end position="221"/>
    </location>
</feature>
<sequence>MVKKEKLSVEPYKGVRDFYPNEYAFMHYIAATWRAVCERYGYVEYSSSILEPAELYRAKGAANEELSNEQTYTFVDRGGREVTLRPEMTPSVARMVAGKLRTLAYPLRWYSVQNFFRYERPQHGRLREFWQLNFDIFGSNSRAADAEIIELSHAMMLALGAVEDDFVIKVGSRNFLDALVRELKLDEASAKKLRMFLDRRAKMPSGEFEREITDLGVAAELISPENVPADVAEVLSMLKDRGVTNAVFDPSIVRGFDYYSGIVFELFDTDPANPRSLCGGGRYDNLLDLFCDDKLRAVGAAAGDATLQHFLSSRGLLPEYMPPTKVYLAVTSPALIKEAVAIAEELRERNVATAIDFGEKKLGDQIKAAAKHGIPYMVVVGDNELQSGEFVVRDLATGKEEQRSRAKLASLFLTP</sequence>
<dbReference type="GO" id="GO:0004821">
    <property type="term" value="F:histidine-tRNA ligase activity"/>
    <property type="evidence" value="ECO:0007669"/>
    <property type="project" value="UniProtKB-UniRule"/>
</dbReference>
<keyword evidence="5 8" id="KW-0648">Protein biosynthesis</keyword>
<proteinExistence type="inferred from homology"/>
<evidence type="ECO:0000256" key="4">
    <source>
        <dbReference type="ARBA" id="ARBA00022840"/>
    </source>
</evidence>
<comment type="subcellular location">
    <subcellularLocation>
        <location evidence="8">Cytoplasm</location>
    </subcellularLocation>
</comment>
<organism evidence="11 12">
    <name type="scientific">Candidatus Adlerbacteria bacterium RIFCSPHIGHO2_02_FULL_52_17</name>
    <dbReference type="NCBI Taxonomy" id="1797240"/>
    <lineage>
        <taxon>Bacteria</taxon>
        <taxon>Candidatus Adleribacteriota</taxon>
    </lineage>
</organism>
<dbReference type="SUPFAM" id="SSF55681">
    <property type="entry name" value="Class II aaRS and biotin synthetases"/>
    <property type="match status" value="1"/>
</dbReference>
<dbReference type="Gene3D" id="3.40.50.800">
    <property type="entry name" value="Anticodon-binding domain"/>
    <property type="match status" value="1"/>
</dbReference>
<keyword evidence="2 8" id="KW-0436">Ligase</keyword>
<dbReference type="HAMAP" id="MF_00127">
    <property type="entry name" value="His_tRNA_synth"/>
    <property type="match status" value="1"/>
</dbReference>
<evidence type="ECO:0000313" key="11">
    <source>
        <dbReference type="EMBL" id="OGC83339.1"/>
    </source>
</evidence>
<dbReference type="PROSITE" id="PS50862">
    <property type="entry name" value="AA_TRNA_LIGASE_II"/>
    <property type="match status" value="1"/>
</dbReference>